<name>E8KK06_9PAST</name>
<dbReference type="EMBL" id="AEVG01000139">
    <property type="protein sequence ID" value="EFX90786.1"/>
    <property type="molecule type" value="Genomic_DNA"/>
</dbReference>
<organism evidence="1 2">
    <name type="scientific">Actinobacillus ureae ATCC 25976</name>
    <dbReference type="NCBI Taxonomy" id="887324"/>
    <lineage>
        <taxon>Bacteria</taxon>
        <taxon>Pseudomonadati</taxon>
        <taxon>Pseudomonadota</taxon>
        <taxon>Gammaproteobacteria</taxon>
        <taxon>Pasteurellales</taxon>
        <taxon>Pasteurellaceae</taxon>
        <taxon>Actinobacillus</taxon>
    </lineage>
</organism>
<dbReference type="AlphaFoldDB" id="E8KK06"/>
<reference evidence="1 2" key="1">
    <citation type="submission" date="2011-01" db="EMBL/GenBank/DDBJ databases">
        <authorList>
            <person name="Muzny D."/>
            <person name="Qin X."/>
            <person name="Deng J."/>
            <person name="Jiang H."/>
            <person name="Liu Y."/>
            <person name="Qu J."/>
            <person name="Song X.-Z."/>
            <person name="Zhang L."/>
            <person name="Thornton R."/>
            <person name="Coyle M."/>
            <person name="Francisco L."/>
            <person name="Jackson L."/>
            <person name="Javaid M."/>
            <person name="Korchina V."/>
            <person name="Kovar C."/>
            <person name="Mata R."/>
            <person name="Mathew T."/>
            <person name="Ngo R."/>
            <person name="Nguyen L."/>
            <person name="Nguyen N."/>
            <person name="Okwuonu G."/>
            <person name="Ongeri F."/>
            <person name="Pham C."/>
            <person name="Simmons D."/>
            <person name="Wilczek-Boney K."/>
            <person name="Hale W."/>
            <person name="Jakkamsetti A."/>
            <person name="Pham P."/>
            <person name="Ruth R."/>
            <person name="San Lucas F."/>
            <person name="Warren J."/>
            <person name="Zhang J."/>
            <person name="Zhao Z."/>
            <person name="Zhou C."/>
            <person name="Zhu D."/>
            <person name="Lee S."/>
            <person name="Bess C."/>
            <person name="Blankenburg K."/>
            <person name="Forbes L."/>
            <person name="Fu Q."/>
            <person name="Gubbala S."/>
            <person name="Hirani K."/>
            <person name="Jayaseelan J.C."/>
            <person name="Lara F."/>
            <person name="Munidasa M."/>
            <person name="Palculict T."/>
            <person name="Patil S."/>
            <person name="Pu L.-L."/>
            <person name="Saada N."/>
            <person name="Tang L."/>
            <person name="Weissenberger G."/>
            <person name="Zhu Y."/>
            <person name="Hemphill L."/>
            <person name="Shang Y."/>
            <person name="Youmans B."/>
            <person name="Ayvaz T."/>
            <person name="Ross M."/>
            <person name="Santibanez J."/>
            <person name="Aqrawi P."/>
            <person name="Gross S."/>
            <person name="Joshi V."/>
            <person name="Fowler G."/>
            <person name="Nazareth L."/>
            <person name="Reid J."/>
            <person name="Worley K."/>
            <person name="Petrosino J."/>
            <person name="Highlander S."/>
            <person name="Gibbs R."/>
        </authorList>
    </citation>
    <scope>NUCLEOTIDE SEQUENCE [LARGE SCALE GENOMIC DNA]</scope>
    <source>
        <strain evidence="1 2">ATCC 25976</strain>
    </source>
</reference>
<accession>E8KK06</accession>
<dbReference type="Proteomes" id="UP000005467">
    <property type="component" value="Unassembled WGS sequence"/>
</dbReference>
<sequence>MVGLEHHLPDNHRLDLVELVLVELVVVDQTDVEDQLVFVKNLTFRLNACKLLVVKGKFYHI</sequence>
<evidence type="ECO:0000313" key="2">
    <source>
        <dbReference type="Proteomes" id="UP000005467"/>
    </source>
</evidence>
<gene>
    <name evidence="1" type="ORF">HMPREF0027_2173</name>
</gene>
<keyword evidence="2" id="KW-1185">Reference proteome</keyword>
<comment type="caution">
    <text evidence="1">The sequence shown here is derived from an EMBL/GenBank/DDBJ whole genome shotgun (WGS) entry which is preliminary data.</text>
</comment>
<evidence type="ECO:0000313" key="1">
    <source>
        <dbReference type="EMBL" id="EFX90786.1"/>
    </source>
</evidence>
<proteinExistence type="predicted"/>
<dbReference type="HOGENOM" id="CLU_2912086_0_0_6"/>
<protein>
    <submittedName>
        <fullName evidence="1">Uncharacterized protein</fullName>
    </submittedName>
</protein>